<organism evidence="2 3">
    <name type="scientific">Caulobacter phage CcrBL10</name>
    <dbReference type="NCBI Taxonomy" id="2283269"/>
    <lineage>
        <taxon>Viruses</taxon>
        <taxon>Duplodnaviria</taxon>
        <taxon>Heunggongvirae</taxon>
        <taxon>Uroviricota</taxon>
        <taxon>Caudoviricetes</taxon>
        <taxon>Jeanschmidtviridae</taxon>
        <taxon>Poindextervirus</taxon>
        <taxon>Poindextervirus BL10</taxon>
    </lineage>
</organism>
<gene>
    <name evidence="2" type="ORF">CcrBL10_gp289</name>
</gene>
<dbReference type="Proteomes" id="UP000258997">
    <property type="component" value="Segment"/>
</dbReference>
<name>A0A385E9L5_9CAUD</name>
<reference evidence="2 3" key="1">
    <citation type="submission" date="2018-07" db="EMBL/GenBank/DDBJ databases">
        <title>Giant CbK-like Caulobacter bacteriophages have genetically divergent genomes.</title>
        <authorList>
            <person name="Wilson K.M."/>
            <person name="Ely B."/>
        </authorList>
    </citation>
    <scope>NUCLEOTIDE SEQUENCE [LARGE SCALE GENOMIC DNA]</scope>
</reference>
<keyword evidence="3" id="KW-1185">Reference proteome</keyword>
<evidence type="ECO:0000313" key="3">
    <source>
        <dbReference type="Proteomes" id="UP000258997"/>
    </source>
</evidence>
<evidence type="ECO:0000313" key="2">
    <source>
        <dbReference type="EMBL" id="AXQ68493.1"/>
    </source>
</evidence>
<evidence type="ECO:0000256" key="1">
    <source>
        <dbReference type="SAM" id="MobiDB-lite"/>
    </source>
</evidence>
<dbReference type="EMBL" id="MH588544">
    <property type="protein sequence ID" value="AXQ68493.1"/>
    <property type="molecule type" value="Genomic_DNA"/>
</dbReference>
<proteinExistence type="predicted"/>
<protein>
    <submittedName>
        <fullName evidence="2">Uncharacterized protein</fullName>
    </submittedName>
</protein>
<accession>A0A385E9L5</accession>
<feature type="region of interest" description="Disordered" evidence="1">
    <location>
        <begin position="129"/>
        <end position="155"/>
    </location>
</feature>
<feature type="region of interest" description="Disordered" evidence="1">
    <location>
        <begin position="1"/>
        <end position="23"/>
    </location>
</feature>
<sequence length="162" mass="18326">MTKPDVPSYKHLDDNEEASMPTPKTATISRALAYLAITGGTNCLTINTRIALHPYHDLVPVKYKIGDTELTRHVYKLTDEGRALAEKSKLWKGHQKLVEMGFTFKPSKRRQSSRFLSYDHATDDCRKDRRGAFISGDSPYAQPAPGQTPEGKKDWDYIKVEV</sequence>